<proteinExistence type="predicted"/>
<dbReference type="EMBL" id="CAKMRJ010005634">
    <property type="protein sequence ID" value="CAH1449512.1"/>
    <property type="molecule type" value="Genomic_DNA"/>
</dbReference>
<protein>
    <submittedName>
        <fullName evidence="1">Uncharacterized protein</fullName>
    </submittedName>
</protein>
<accession>A0AAU9PGL2</accession>
<dbReference type="AlphaFoldDB" id="A0AAU9PGL2"/>
<reference evidence="1 2" key="1">
    <citation type="submission" date="2022-01" db="EMBL/GenBank/DDBJ databases">
        <authorList>
            <person name="Xiong W."/>
            <person name="Schranz E."/>
        </authorList>
    </citation>
    <scope>NUCLEOTIDE SEQUENCE [LARGE SCALE GENOMIC DNA]</scope>
</reference>
<evidence type="ECO:0000313" key="2">
    <source>
        <dbReference type="Proteomes" id="UP001157418"/>
    </source>
</evidence>
<comment type="caution">
    <text evidence="1">The sequence shown here is derived from an EMBL/GenBank/DDBJ whole genome shotgun (WGS) entry which is preliminary data.</text>
</comment>
<keyword evidence="2" id="KW-1185">Reference proteome</keyword>
<evidence type="ECO:0000313" key="1">
    <source>
        <dbReference type="EMBL" id="CAH1449512.1"/>
    </source>
</evidence>
<dbReference type="Proteomes" id="UP001157418">
    <property type="component" value="Unassembled WGS sequence"/>
</dbReference>
<sequence length="90" mass="10164">MKVFPEKMNSAFMINRLSKLSSCGGSLTAGFHVLHYNELEILNGRLLIHMISIRKAKVSAKQEIVMYIFTIRLEGVARWPSSPSPLPKMC</sequence>
<name>A0AAU9PGL2_9ASTR</name>
<gene>
    <name evidence="1" type="ORF">LVIROSA_LOCUS34992</name>
</gene>
<organism evidence="1 2">
    <name type="scientific">Lactuca virosa</name>
    <dbReference type="NCBI Taxonomy" id="75947"/>
    <lineage>
        <taxon>Eukaryota</taxon>
        <taxon>Viridiplantae</taxon>
        <taxon>Streptophyta</taxon>
        <taxon>Embryophyta</taxon>
        <taxon>Tracheophyta</taxon>
        <taxon>Spermatophyta</taxon>
        <taxon>Magnoliopsida</taxon>
        <taxon>eudicotyledons</taxon>
        <taxon>Gunneridae</taxon>
        <taxon>Pentapetalae</taxon>
        <taxon>asterids</taxon>
        <taxon>campanulids</taxon>
        <taxon>Asterales</taxon>
        <taxon>Asteraceae</taxon>
        <taxon>Cichorioideae</taxon>
        <taxon>Cichorieae</taxon>
        <taxon>Lactucinae</taxon>
        <taxon>Lactuca</taxon>
    </lineage>
</organism>